<dbReference type="SUPFAM" id="SSF55895">
    <property type="entry name" value="Ribonuclease Rh-like"/>
    <property type="match status" value="1"/>
</dbReference>
<dbReference type="InterPro" id="IPR001568">
    <property type="entry name" value="RNase_T2-like"/>
</dbReference>
<reference evidence="3" key="2">
    <citation type="submission" date="2023-05" db="EMBL/GenBank/DDBJ databases">
        <authorList>
            <person name="Schelkunov M.I."/>
        </authorList>
    </citation>
    <scope>NUCLEOTIDE SEQUENCE</scope>
    <source>
        <strain evidence="3">Hsosn_3</strain>
        <tissue evidence="3">Leaf</tissue>
    </source>
</reference>
<dbReference type="Gene3D" id="3.90.730.10">
    <property type="entry name" value="Ribonuclease T2-like"/>
    <property type="match status" value="1"/>
</dbReference>
<comment type="similarity">
    <text evidence="1 2">Belongs to the RNase T2 family.</text>
</comment>
<dbReference type="GO" id="GO:0003723">
    <property type="term" value="F:RNA binding"/>
    <property type="evidence" value="ECO:0007669"/>
    <property type="project" value="InterPro"/>
</dbReference>
<proteinExistence type="inferred from homology"/>
<name>A0AAD8IWZ3_9APIA</name>
<evidence type="ECO:0000313" key="4">
    <source>
        <dbReference type="Proteomes" id="UP001237642"/>
    </source>
</evidence>
<comment type="caution">
    <text evidence="3">The sequence shown here is derived from an EMBL/GenBank/DDBJ whole genome shotgun (WGS) entry which is preliminary data.</text>
</comment>
<dbReference type="Proteomes" id="UP001237642">
    <property type="component" value="Unassembled WGS sequence"/>
</dbReference>
<evidence type="ECO:0000256" key="1">
    <source>
        <dbReference type="ARBA" id="ARBA00007469"/>
    </source>
</evidence>
<sequence length="189" mass="21445">MNCVSPLPQWYANNFSMHGLWPAKIDGKTIPVGGKTTPPISEGVFERVEASMDIWWACIDLQWKLRTDFWENEWIKHGQMGLWGQGDTGAESYFLDGIKARQKIDLLQILEKGKIAFNTEYTKKQVVDVLHSSLGVENVYLACSSRGKSYFLRELLICLNKTTHLYISCPPDNSPRGCSGTTFQIPVFH</sequence>
<accession>A0AAD8IWZ3</accession>
<dbReference type="PROSITE" id="PS00530">
    <property type="entry name" value="RNASE_T2_1"/>
    <property type="match status" value="1"/>
</dbReference>
<evidence type="ECO:0000256" key="2">
    <source>
        <dbReference type="RuleBase" id="RU004328"/>
    </source>
</evidence>
<dbReference type="GO" id="GO:0006401">
    <property type="term" value="P:RNA catabolic process"/>
    <property type="evidence" value="ECO:0007669"/>
    <property type="project" value="TreeGrafter"/>
</dbReference>
<dbReference type="GO" id="GO:0005576">
    <property type="term" value="C:extracellular region"/>
    <property type="evidence" value="ECO:0007669"/>
    <property type="project" value="TreeGrafter"/>
</dbReference>
<dbReference type="InterPro" id="IPR036430">
    <property type="entry name" value="RNase_T2-like_sf"/>
</dbReference>
<dbReference type="GO" id="GO:0033897">
    <property type="term" value="F:ribonuclease T2 activity"/>
    <property type="evidence" value="ECO:0007669"/>
    <property type="project" value="InterPro"/>
</dbReference>
<reference evidence="3" key="1">
    <citation type="submission" date="2023-02" db="EMBL/GenBank/DDBJ databases">
        <title>Genome of toxic invasive species Heracleum sosnowskyi carries increased number of genes despite the absence of recent whole-genome duplications.</title>
        <authorList>
            <person name="Schelkunov M."/>
            <person name="Shtratnikova V."/>
            <person name="Makarenko M."/>
            <person name="Klepikova A."/>
            <person name="Omelchenko D."/>
            <person name="Novikova G."/>
            <person name="Obukhova E."/>
            <person name="Bogdanov V."/>
            <person name="Penin A."/>
            <person name="Logacheva M."/>
        </authorList>
    </citation>
    <scope>NUCLEOTIDE SEQUENCE</scope>
    <source>
        <strain evidence="3">Hsosn_3</strain>
        <tissue evidence="3">Leaf</tissue>
    </source>
</reference>
<organism evidence="3 4">
    <name type="scientific">Heracleum sosnowskyi</name>
    <dbReference type="NCBI Taxonomy" id="360622"/>
    <lineage>
        <taxon>Eukaryota</taxon>
        <taxon>Viridiplantae</taxon>
        <taxon>Streptophyta</taxon>
        <taxon>Embryophyta</taxon>
        <taxon>Tracheophyta</taxon>
        <taxon>Spermatophyta</taxon>
        <taxon>Magnoliopsida</taxon>
        <taxon>eudicotyledons</taxon>
        <taxon>Gunneridae</taxon>
        <taxon>Pentapetalae</taxon>
        <taxon>asterids</taxon>
        <taxon>campanulids</taxon>
        <taxon>Apiales</taxon>
        <taxon>Apiaceae</taxon>
        <taxon>Apioideae</taxon>
        <taxon>apioid superclade</taxon>
        <taxon>Tordylieae</taxon>
        <taxon>Tordyliinae</taxon>
        <taxon>Heracleum</taxon>
    </lineage>
</organism>
<protein>
    <submittedName>
        <fullName evidence="3">Uncharacterized protein</fullName>
    </submittedName>
</protein>
<dbReference type="EMBL" id="JAUIZM010000003">
    <property type="protein sequence ID" value="KAK1392473.1"/>
    <property type="molecule type" value="Genomic_DNA"/>
</dbReference>
<evidence type="ECO:0000313" key="3">
    <source>
        <dbReference type="EMBL" id="KAK1392473.1"/>
    </source>
</evidence>
<dbReference type="AlphaFoldDB" id="A0AAD8IWZ3"/>
<dbReference type="PANTHER" id="PTHR11240">
    <property type="entry name" value="RIBONUCLEASE T2"/>
    <property type="match status" value="1"/>
</dbReference>
<gene>
    <name evidence="3" type="ORF">POM88_011529</name>
</gene>
<dbReference type="InterPro" id="IPR018188">
    <property type="entry name" value="RNase_T2_His_AS_1"/>
</dbReference>
<dbReference type="Pfam" id="PF00445">
    <property type="entry name" value="Ribonuclease_T2"/>
    <property type="match status" value="1"/>
</dbReference>
<dbReference type="PANTHER" id="PTHR11240:SF65">
    <property type="entry name" value="RIBONUCLEASE S-5-LIKE"/>
    <property type="match status" value="1"/>
</dbReference>
<keyword evidence="4" id="KW-1185">Reference proteome</keyword>